<feature type="compositionally biased region" description="Basic and acidic residues" evidence="4">
    <location>
        <begin position="351"/>
        <end position="360"/>
    </location>
</feature>
<evidence type="ECO:0000313" key="6">
    <source>
        <dbReference type="EMBL" id="GLI60014.1"/>
    </source>
</evidence>
<dbReference type="InterPro" id="IPR051419">
    <property type="entry name" value="Lys/N-term_MeTrsfase_sf"/>
</dbReference>
<accession>A0ABQ5RRD6</accession>
<dbReference type="SUPFAM" id="SSF53335">
    <property type="entry name" value="S-adenosyl-L-methionine-dependent methyltransferases"/>
    <property type="match status" value="1"/>
</dbReference>
<keyword evidence="3" id="KW-0808">Transferase</keyword>
<comment type="caution">
    <text evidence="6">The sequence shown here is derived from an EMBL/GenBank/DDBJ whole genome shotgun (WGS) entry which is preliminary data.</text>
</comment>
<dbReference type="Pfam" id="PF08241">
    <property type="entry name" value="Methyltransf_11"/>
    <property type="match status" value="1"/>
</dbReference>
<keyword evidence="2" id="KW-0489">Methyltransferase</keyword>
<evidence type="ECO:0000313" key="7">
    <source>
        <dbReference type="Proteomes" id="UP001165090"/>
    </source>
</evidence>
<feature type="compositionally biased region" description="Polar residues" evidence="4">
    <location>
        <begin position="381"/>
        <end position="395"/>
    </location>
</feature>
<feature type="region of interest" description="Disordered" evidence="4">
    <location>
        <begin position="376"/>
        <end position="397"/>
    </location>
</feature>
<reference evidence="6 7" key="1">
    <citation type="journal article" date="2023" name="IScience">
        <title>Expanded male sex-determining region conserved during the evolution of homothallism in the green alga Volvox.</title>
        <authorList>
            <person name="Yamamoto K."/>
            <person name="Matsuzaki R."/>
            <person name="Mahakham W."/>
            <person name="Heman W."/>
            <person name="Sekimoto H."/>
            <person name="Kawachi M."/>
            <person name="Minakuchi Y."/>
            <person name="Toyoda A."/>
            <person name="Nozaki H."/>
        </authorList>
    </citation>
    <scope>NUCLEOTIDE SEQUENCE [LARGE SCALE GENOMIC DNA]</scope>
    <source>
        <strain evidence="6 7">NIES-4468</strain>
    </source>
</reference>
<evidence type="ECO:0000256" key="4">
    <source>
        <dbReference type="SAM" id="MobiDB-lite"/>
    </source>
</evidence>
<sequence>MATLSGAAPDSIQARLASLRYAEKEYWNSRYKSQPCEFDWFYGYNALRRIVRTFVKRNKPVLQVGCGNSNFQEGMARDGYQVLNTDISEVVIDQMRIKHKDLPNLQYVVSDCRNMPEILDCQFGSVVDKGTVDALLCSKDAADNIHNMFREISRVLVPGGVFLLITLGGPAQRLSLVNRQEFDWSVQVCLVRRVAADKYAPSAPGRAIPLNDTTKPLSYIGPLEVKPDGTVVGLPEPFEPSSYFYTYVCRRSPLLLRGDNRTGKAGKVRLPDGWKATVRAVAKVVGGGLQLPQGILGRGRIVKMTSRTNFERLLREKELREVERFRIPAAEGGALPQLTWEQELEREQLRNPNTHPDHRQSGNCGNQQQDADLDLDLNLDPSSEQHQGAFNNHLTNNRKHPTATVVARPPKTAAAGLVTVMMTSAATATQDRATVLSGRLFPSFGFGGDGAVAAEDGGDGGRAIWSSVASEGDCGGCSCCGSYGAPSGSG</sequence>
<proteinExistence type="inferred from homology"/>
<dbReference type="CDD" id="cd02440">
    <property type="entry name" value="AdoMet_MTases"/>
    <property type="match status" value="1"/>
</dbReference>
<dbReference type="InterPro" id="IPR029063">
    <property type="entry name" value="SAM-dependent_MTases_sf"/>
</dbReference>
<dbReference type="InterPro" id="IPR013216">
    <property type="entry name" value="Methyltransf_11"/>
</dbReference>
<feature type="region of interest" description="Disordered" evidence="4">
    <location>
        <begin position="351"/>
        <end position="370"/>
    </location>
</feature>
<feature type="domain" description="Methyltransferase type 11" evidence="5">
    <location>
        <begin position="62"/>
        <end position="163"/>
    </location>
</feature>
<gene>
    <name evidence="6" type="ORF">VaNZ11_002078</name>
</gene>
<dbReference type="EMBL" id="BSDZ01000004">
    <property type="protein sequence ID" value="GLI60014.1"/>
    <property type="molecule type" value="Genomic_DNA"/>
</dbReference>
<evidence type="ECO:0000256" key="2">
    <source>
        <dbReference type="ARBA" id="ARBA00022603"/>
    </source>
</evidence>
<evidence type="ECO:0000256" key="1">
    <source>
        <dbReference type="ARBA" id="ARBA00008361"/>
    </source>
</evidence>
<dbReference type="PANTHER" id="PTHR12176:SF79">
    <property type="entry name" value="METHYLTRANSFERASE TYPE 11 DOMAIN-CONTAINING PROTEIN"/>
    <property type="match status" value="1"/>
</dbReference>
<name>A0ABQ5RRD6_9CHLO</name>
<evidence type="ECO:0000256" key="3">
    <source>
        <dbReference type="ARBA" id="ARBA00022679"/>
    </source>
</evidence>
<keyword evidence="7" id="KW-1185">Reference proteome</keyword>
<dbReference type="Gene3D" id="3.40.50.150">
    <property type="entry name" value="Vaccinia Virus protein VP39"/>
    <property type="match status" value="1"/>
</dbReference>
<protein>
    <recommendedName>
        <fullName evidence="5">Methyltransferase type 11 domain-containing protein</fullName>
    </recommendedName>
</protein>
<dbReference type="Proteomes" id="UP001165090">
    <property type="component" value="Unassembled WGS sequence"/>
</dbReference>
<feature type="non-terminal residue" evidence="6">
    <location>
        <position position="490"/>
    </location>
</feature>
<dbReference type="PANTHER" id="PTHR12176">
    <property type="entry name" value="SAM-DEPENDENT METHYLTRANSFERASE SUPERFAMILY PROTEIN"/>
    <property type="match status" value="1"/>
</dbReference>
<evidence type="ECO:0000259" key="5">
    <source>
        <dbReference type="Pfam" id="PF08241"/>
    </source>
</evidence>
<comment type="similarity">
    <text evidence="1">Belongs to the methyltransferase superfamily.</text>
</comment>
<organism evidence="6 7">
    <name type="scientific">Volvox africanus</name>
    <dbReference type="NCBI Taxonomy" id="51714"/>
    <lineage>
        <taxon>Eukaryota</taxon>
        <taxon>Viridiplantae</taxon>
        <taxon>Chlorophyta</taxon>
        <taxon>core chlorophytes</taxon>
        <taxon>Chlorophyceae</taxon>
        <taxon>CS clade</taxon>
        <taxon>Chlamydomonadales</taxon>
        <taxon>Volvocaceae</taxon>
        <taxon>Volvox</taxon>
    </lineage>
</organism>